<dbReference type="GeneID" id="14884595"/>
<dbReference type="PANTHER" id="PTHR11215:SF1">
    <property type="entry name" value="MYG1 EXONUCLEASE"/>
    <property type="match status" value="1"/>
</dbReference>
<comment type="similarity">
    <text evidence="1">Belongs to the MYG1 family.</text>
</comment>
<dbReference type="GO" id="GO:0005737">
    <property type="term" value="C:cytoplasm"/>
    <property type="evidence" value="ECO:0007669"/>
    <property type="project" value="TreeGrafter"/>
</dbReference>
<organism evidence="2 3">
    <name type="scientific">Entamoeba invadens IP1</name>
    <dbReference type="NCBI Taxonomy" id="370355"/>
    <lineage>
        <taxon>Eukaryota</taxon>
        <taxon>Amoebozoa</taxon>
        <taxon>Evosea</taxon>
        <taxon>Archamoebae</taxon>
        <taxon>Mastigamoebida</taxon>
        <taxon>Entamoebidae</taxon>
        <taxon>Entamoeba</taxon>
    </lineage>
</organism>
<reference evidence="2 3" key="1">
    <citation type="submission" date="2012-10" db="EMBL/GenBank/DDBJ databases">
        <authorList>
            <person name="Zafar N."/>
            <person name="Inman J."/>
            <person name="Hall N."/>
            <person name="Lorenzi H."/>
            <person name="Caler E."/>
        </authorList>
    </citation>
    <scope>NUCLEOTIDE SEQUENCE [LARGE SCALE GENOMIC DNA]</scope>
    <source>
        <strain evidence="2 3">IP1</strain>
    </source>
</reference>
<dbReference type="GO" id="GO:0005634">
    <property type="term" value="C:nucleus"/>
    <property type="evidence" value="ECO:0007669"/>
    <property type="project" value="TreeGrafter"/>
</dbReference>
<dbReference type="AlphaFoldDB" id="A0A0A1TWS2"/>
<proteinExistence type="inferred from homology"/>
<dbReference type="KEGG" id="eiv:EIN_409350"/>
<evidence type="ECO:0000313" key="3">
    <source>
        <dbReference type="Proteomes" id="UP000014680"/>
    </source>
</evidence>
<dbReference type="InterPro" id="IPR003226">
    <property type="entry name" value="MYG1_exonuclease"/>
</dbReference>
<dbReference type="EMBL" id="KB207048">
    <property type="protein sequence ID" value="ELP85636.1"/>
    <property type="molecule type" value="Genomic_DNA"/>
</dbReference>
<dbReference type="RefSeq" id="XP_004184982.1">
    <property type="nucleotide sequence ID" value="XM_004184934.1"/>
</dbReference>
<protein>
    <submittedName>
        <fullName evidence="2">Uncharacterized protein</fullName>
    </submittedName>
</protein>
<dbReference type="Proteomes" id="UP000014680">
    <property type="component" value="Unassembled WGS sequence"/>
</dbReference>
<dbReference type="VEuPathDB" id="AmoebaDB:EIN_409350"/>
<evidence type="ECO:0000256" key="1">
    <source>
        <dbReference type="ARBA" id="ARBA00010105"/>
    </source>
</evidence>
<dbReference type="PANTHER" id="PTHR11215">
    <property type="entry name" value="METAL DEPENDENT HYDROLASE - RELATED"/>
    <property type="match status" value="1"/>
</dbReference>
<dbReference type="OMA" id="YLMTCSS"/>
<evidence type="ECO:0000313" key="2">
    <source>
        <dbReference type="EMBL" id="ELP85636.1"/>
    </source>
</evidence>
<sequence length="342" mass="39015">MQQVKAKRYGAKKQTLRPQQISKGKRIVGINGMSYNFDTILAVSLLRRTRDFAKSEIRFIKAKEDMNGCDMVLGYGGMYNADTLRFDYHQHDFKEVFSNKSKYPMSSAGMVFKRFGKEIVKSVLVSLSEKFDMNVSDELLNVAKDVIYQSLIEPVDAMTNGFSKFDETPLYLNPTDSFRLMSAQEMKNENFVEEVEETASTFISEMDAHVQSIECYQQTLYNAKKALTFNGEKRRILLVSGFIQVAYIQSIENKLGVLGNFLFYIREGKARVTIRTVTSPESVFVNRAAFPESWRGLENEELENAVGEEGVYFCHHSGFMLTCSTTQQAFRLCARVIKELGL</sequence>
<accession>A0A0A1TWS2</accession>
<name>A0A0A1TWS2_ENTIV</name>
<gene>
    <name evidence="2" type="ORF">EIN_409350</name>
</gene>
<dbReference type="OrthoDB" id="10265310at2759"/>
<dbReference type="Pfam" id="PF03690">
    <property type="entry name" value="MYG1_exonuc"/>
    <property type="match status" value="1"/>
</dbReference>
<keyword evidence="3" id="KW-1185">Reference proteome</keyword>